<keyword evidence="1" id="KW-0812">Transmembrane</keyword>
<dbReference type="EMBL" id="RIBP01000001">
    <property type="protein sequence ID" value="TRZ40251.1"/>
    <property type="molecule type" value="Genomic_DNA"/>
</dbReference>
<evidence type="ECO:0000256" key="1">
    <source>
        <dbReference type="SAM" id="Phobius"/>
    </source>
</evidence>
<protein>
    <submittedName>
        <fullName evidence="2">Uncharacterized protein</fullName>
    </submittedName>
</protein>
<feature type="transmembrane region" description="Helical" evidence="1">
    <location>
        <begin position="91"/>
        <end position="107"/>
    </location>
</feature>
<feature type="transmembrane region" description="Helical" evidence="1">
    <location>
        <begin position="58"/>
        <end position="79"/>
    </location>
</feature>
<proteinExistence type="predicted"/>
<dbReference type="AlphaFoldDB" id="A0A553STG9"/>
<keyword evidence="1" id="KW-1133">Transmembrane helix</keyword>
<evidence type="ECO:0000313" key="3">
    <source>
        <dbReference type="Proteomes" id="UP000319837"/>
    </source>
</evidence>
<keyword evidence="1" id="KW-0472">Membrane</keyword>
<accession>A0A553STG9</accession>
<evidence type="ECO:0000313" key="2">
    <source>
        <dbReference type="EMBL" id="TRZ40251.1"/>
    </source>
</evidence>
<dbReference type="RefSeq" id="WP_185763651.1">
    <property type="nucleotide sequence ID" value="NZ_RIBP01000001.1"/>
</dbReference>
<feature type="transmembrane region" description="Helical" evidence="1">
    <location>
        <begin position="29"/>
        <end position="46"/>
    </location>
</feature>
<sequence length="127" mass="14613">MSLYAYIGIIFILITGLAIFSNIPYQAGYVIFIAIPIGLAVWVYFTSFDKPSQSLRRILSYVLLLILSFIKSINDFKILLDLQESNPMNDYLLFLMLTIFTAIDRLFKSVIDDYVDYNSKSEKTVDN</sequence>
<dbReference type="Proteomes" id="UP000319837">
    <property type="component" value="Unassembled WGS sequence"/>
</dbReference>
<feature type="transmembrane region" description="Helical" evidence="1">
    <location>
        <begin position="5"/>
        <end position="23"/>
    </location>
</feature>
<reference evidence="3" key="1">
    <citation type="submission" date="2018-10" db="EMBL/GenBank/DDBJ databases">
        <title>FDA dAtabase for Regulatory Grade micrObial Sequences (FDA-ARGOS): Supporting development and validation of Infectious Disease Dx tests.</title>
        <authorList>
            <person name="Minogue T."/>
            <person name="Wolcott M."/>
            <person name="Wasieloski L."/>
            <person name="Aguilar W."/>
            <person name="Moore D."/>
            <person name="Tallon L."/>
            <person name="Sadzewicz L."/>
            <person name="Sengamalay N."/>
            <person name="Ott S."/>
            <person name="Godinez A."/>
            <person name="Nagaraj S."/>
            <person name="Vavikolanu K."/>
            <person name="Vyas G."/>
            <person name="Nadendla S."/>
            <person name="George J."/>
            <person name="Sichtig H."/>
        </authorList>
    </citation>
    <scope>NUCLEOTIDE SEQUENCE [LARGE SCALE GENOMIC DNA]</scope>
    <source>
        <strain evidence="3">FDAARGOS_343</strain>
    </source>
</reference>
<name>A0A553STG9_NIACI</name>
<organism evidence="2 3">
    <name type="scientific">Niallia circulans</name>
    <name type="common">Bacillus circulans</name>
    <dbReference type="NCBI Taxonomy" id="1397"/>
    <lineage>
        <taxon>Bacteria</taxon>
        <taxon>Bacillati</taxon>
        <taxon>Bacillota</taxon>
        <taxon>Bacilli</taxon>
        <taxon>Bacillales</taxon>
        <taxon>Bacillaceae</taxon>
        <taxon>Niallia</taxon>
    </lineage>
</organism>
<comment type="caution">
    <text evidence="2">The sequence shown here is derived from an EMBL/GenBank/DDBJ whole genome shotgun (WGS) entry which is preliminary data.</text>
</comment>
<gene>
    <name evidence="2" type="ORF">CEQ21_04755</name>
</gene>